<evidence type="ECO:0000313" key="4">
    <source>
        <dbReference type="Proteomes" id="UP000249723"/>
    </source>
</evidence>
<dbReference type="STRING" id="289078.A0A2X0KRC4"/>
<feature type="domain" description="AD" evidence="2">
    <location>
        <begin position="141"/>
        <end position="239"/>
    </location>
</feature>
<dbReference type="Proteomes" id="UP000249723">
    <property type="component" value="Unassembled WGS sequence"/>
</dbReference>
<feature type="region of interest" description="Disordered" evidence="1">
    <location>
        <begin position="119"/>
        <end position="139"/>
    </location>
</feature>
<dbReference type="AlphaFoldDB" id="A0A2X0KRC4"/>
<name>A0A2X0KRC4_9BASI</name>
<sequence length="245" mass="26359">MSSTSTTPRTLSAGSSIPFSALTQYVNHPIRVLLVPNPTTSSTPPPSTPANSLPSQTAKGTLYTVDHHTQCLVLTTPSTSSTSTTNKSSSSSSTTTTTTTTTRNYSFHPFASIQSTTLLSTLPDPSLPPLSTSTSKTTPDLRMDQEEMKLRIEKGVAALVKERSRKPPQGVGVTPETQALFDGLAKTMPVRWHGAQIIVMDQVIISPPYTVDQVKGEKGAHEGVERVKKVLQGERQRRTNKPTTS</sequence>
<gene>
    <name evidence="3" type="ORF">BZ3500_MVSOF-1268-A1-R1_CHR1-3G02497</name>
</gene>
<dbReference type="SMART" id="SM00995">
    <property type="entry name" value="AD"/>
    <property type="match status" value="1"/>
</dbReference>
<feature type="compositionally biased region" description="Basic and acidic residues" evidence="1">
    <location>
        <begin position="215"/>
        <end position="237"/>
    </location>
</feature>
<accession>A0A2X0KRC4</accession>
<reference evidence="4" key="1">
    <citation type="submission" date="2016-10" db="EMBL/GenBank/DDBJ databases">
        <authorList>
            <person name="Jeantristanb JTB J.-T."/>
            <person name="Ricardo R."/>
        </authorList>
    </citation>
    <scope>NUCLEOTIDE SEQUENCE [LARGE SCALE GENOMIC DNA]</scope>
</reference>
<evidence type="ECO:0000313" key="3">
    <source>
        <dbReference type="EMBL" id="SCZ91034.1"/>
    </source>
</evidence>
<feature type="region of interest" description="Disordered" evidence="1">
    <location>
        <begin position="215"/>
        <end position="245"/>
    </location>
</feature>
<feature type="compositionally biased region" description="Low complexity" evidence="1">
    <location>
        <begin position="119"/>
        <end position="138"/>
    </location>
</feature>
<organism evidence="3 4">
    <name type="scientific">Microbotryum saponariae</name>
    <dbReference type="NCBI Taxonomy" id="289078"/>
    <lineage>
        <taxon>Eukaryota</taxon>
        <taxon>Fungi</taxon>
        <taxon>Dikarya</taxon>
        <taxon>Basidiomycota</taxon>
        <taxon>Pucciniomycotina</taxon>
        <taxon>Microbotryomycetes</taxon>
        <taxon>Microbotryales</taxon>
        <taxon>Microbotryaceae</taxon>
        <taxon>Microbotryum</taxon>
    </lineage>
</organism>
<keyword evidence="4" id="KW-1185">Reference proteome</keyword>
<dbReference type="PANTHER" id="PTHR13542">
    <property type="entry name" value="LSM12 HOMOLOG"/>
    <property type="match status" value="1"/>
</dbReference>
<dbReference type="InterPro" id="IPR047574">
    <property type="entry name" value="AD"/>
</dbReference>
<dbReference type="EMBL" id="FMWP01000014">
    <property type="protein sequence ID" value="SCZ91034.1"/>
    <property type="molecule type" value="Genomic_DNA"/>
</dbReference>
<proteinExistence type="predicted"/>
<evidence type="ECO:0000256" key="1">
    <source>
        <dbReference type="SAM" id="MobiDB-lite"/>
    </source>
</evidence>
<feature type="region of interest" description="Disordered" evidence="1">
    <location>
        <begin position="36"/>
        <end position="57"/>
    </location>
</feature>
<dbReference type="InterPro" id="IPR019181">
    <property type="entry name" value="LSM12_ABD"/>
</dbReference>
<dbReference type="OrthoDB" id="1057137at2759"/>
<dbReference type="InterPro" id="IPR039683">
    <property type="entry name" value="Lsm12-like"/>
</dbReference>
<evidence type="ECO:0000259" key="2">
    <source>
        <dbReference type="PROSITE" id="PS52001"/>
    </source>
</evidence>
<feature type="region of interest" description="Disordered" evidence="1">
    <location>
        <begin position="76"/>
        <end position="102"/>
    </location>
</feature>
<protein>
    <submittedName>
        <fullName evidence="3">BZ3500_MvSof-1268-A1-R1_Chr1-3g02497 protein</fullName>
    </submittedName>
</protein>
<dbReference type="PROSITE" id="PS52001">
    <property type="entry name" value="AD"/>
    <property type="match status" value="1"/>
</dbReference>
<dbReference type="Pfam" id="PF09793">
    <property type="entry name" value="AD"/>
    <property type="match status" value="1"/>
</dbReference>